<dbReference type="STRING" id="667014.Thein_2227"/>
<keyword evidence="3" id="KW-1185">Reference proteome</keyword>
<protein>
    <submittedName>
        <fullName evidence="2">Transporter gate domain protein</fullName>
    </submittedName>
</protein>
<feature type="transmembrane region" description="Helical" evidence="1">
    <location>
        <begin position="156"/>
        <end position="182"/>
    </location>
</feature>
<name>F8AE29_THEID</name>
<dbReference type="RefSeq" id="WP_013908811.1">
    <property type="nucleotide sequence ID" value="NC_015681.1"/>
</dbReference>
<dbReference type="HOGENOM" id="CLU_062018_1_0_0"/>
<accession>F8AE29</accession>
<feature type="transmembrane region" description="Helical" evidence="1">
    <location>
        <begin position="55"/>
        <end position="78"/>
    </location>
</feature>
<dbReference type="InParanoid" id="F8AE29"/>
<keyword evidence="1" id="KW-1133">Transmembrane helix</keyword>
<dbReference type="KEGG" id="tid:Thein_2227"/>
<reference evidence="3" key="1">
    <citation type="submission" date="2011-04" db="EMBL/GenBank/DDBJ databases">
        <title>The complete genome of Thermodesulfatator indicus DSM 15286.</title>
        <authorList>
            <person name="Lucas S."/>
            <person name="Copeland A."/>
            <person name="Lapidus A."/>
            <person name="Bruce D."/>
            <person name="Goodwin L."/>
            <person name="Pitluck S."/>
            <person name="Peters L."/>
            <person name="Kyrpides N."/>
            <person name="Mavromatis K."/>
            <person name="Pagani I."/>
            <person name="Ivanova N."/>
            <person name="Saunders L."/>
            <person name="Detter J.C."/>
            <person name="Tapia R."/>
            <person name="Han C."/>
            <person name="Land M."/>
            <person name="Hauser L."/>
            <person name="Markowitz V."/>
            <person name="Cheng J.-F."/>
            <person name="Hugenholtz P."/>
            <person name="Woyke T."/>
            <person name="Wu D."/>
            <person name="Spring S."/>
            <person name="Schroeder M."/>
            <person name="Brambilla E."/>
            <person name="Klenk H.-P."/>
            <person name="Eisen J.A."/>
        </authorList>
    </citation>
    <scope>NUCLEOTIDE SEQUENCE [LARGE SCALE GENOMIC DNA]</scope>
    <source>
        <strain evidence="3">DSM 15286 / JCM 11887 / CIR29812</strain>
    </source>
</reference>
<feature type="transmembrane region" description="Helical" evidence="1">
    <location>
        <begin position="12"/>
        <end position="34"/>
    </location>
</feature>
<feature type="transmembrane region" description="Helical" evidence="1">
    <location>
        <begin position="228"/>
        <end position="249"/>
    </location>
</feature>
<dbReference type="EMBL" id="CP002683">
    <property type="protein sequence ID" value="AEH46075.1"/>
    <property type="molecule type" value="Genomic_DNA"/>
</dbReference>
<keyword evidence="1" id="KW-0812">Transmembrane</keyword>
<evidence type="ECO:0000313" key="2">
    <source>
        <dbReference type="EMBL" id="AEH46075.1"/>
    </source>
</evidence>
<feature type="transmembrane region" description="Helical" evidence="1">
    <location>
        <begin position="256"/>
        <end position="277"/>
    </location>
</feature>
<gene>
    <name evidence="2" type="ordered locus">Thein_2227</name>
</gene>
<dbReference type="OrthoDB" id="9797308at2"/>
<reference evidence="2 3" key="2">
    <citation type="journal article" date="2012" name="Stand. Genomic Sci.">
        <title>Complete genome sequence of the thermophilic sulfate-reducing ocean bacterium Thermodesulfatator indicus type strain (CIR29812(T)).</title>
        <authorList>
            <person name="Anderson I."/>
            <person name="Saunders E."/>
            <person name="Lapidus A."/>
            <person name="Nolan M."/>
            <person name="Lucas S."/>
            <person name="Tice H."/>
            <person name="Del Rio T.G."/>
            <person name="Cheng J.F."/>
            <person name="Han C."/>
            <person name="Tapia R."/>
            <person name="Goodwin L.A."/>
            <person name="Pitluck S."/>
            <person name="Liolios K."/>
            <person name="Mavromatis K."/>
            <person name="Pagani I."/>
            <person name="Ivanova N."/>
            <person name="Mikhailova N."/>
            <person name="Pati A."/>
            <person name="Chen A."/>
            <person name="Palaniappan K."/>
            <person name="Land M."/>
            <person name="Hauser L."/>
            <person name="Jeffries C.D."/>
            <person name="Chang Y.J."/>
            <person name="Brambilla E.M."/>
            <person name="Rohde M."/>
            <person name="Spring S."/>
            <person name="Goker M."/>
            <person name="Detter J.C."/>
            <person name="Woyke T."/>
            <person name="Bristow J."/>
            <person name="Eisen J.A."/>
            <person name="Markowitz V."/>
            <person name="Hugenholtz P."/>
            <person name="Kyrpides N.C."/>
            <person name="Klenk H.P."/>
        </authorList>
    </citation>
    <scope>NUCLEOTIDE SEQUENCE [LARGE SCALE GENOMIC DNA]</scope>
    <source>
        <strain evidence="3">DSM 15286 / JCM 11887 / CIR29812</strain>
    </source>
</reference>
<evidence type="ECO:0000256" key="1">
    <source>
        <dbReference type="SAM" id="Phobius"/>
    </source>
</evidence>
<dbReference type="Proteomes" id="UP000006793">
    <property type="component" value="Chromosome"/>
</dbReference>
<dbReference type="AlphaFoldDB" id="F8AE29"/>
<feature type="transmembrane region" description="Helical" evidence="1">
    <location>
        <begin position="116"/>
        <end position="136"/>
    </location>
</feature>
<dbReference type="eggNOG" id="COG0370">
    <property type="taxonomic scope" value="Bacteria"/>
</dbReference>
<dbReference type="PaxDb" id="667014-Thein_2227"/>
<proteinExistence type="predicted"/>
<evidence type="ECO:0000313" key="3">
    <source>
        <dbReference type="Proteomes" id="UP000006793"/>
    </source>
</evidence>
<feature type="transmembrane region" description="Helical" evidence="1">
    <location>
        <begin position="194"/>
        <end position="216"/>
    </location>
</feature>
<keyword evidence="1" id="KW-0472">Membrane</keyword>
<dbReference type="eggNOG" id="COG3366">
    <property type="taxonomic scope" value="Bacteria"/>
</dbReference>
<dbReference type="PATRIC" id="fig|667014.3.peg.2293"/>
<organism evidence="2 3">
    <name type="scientific">Thermodesulfatator indicus (strain DSM 15286 / JCM 11887 / CIR29812)</name>
    <dbReference type="NCBI Taxonomy" id="667014"/>
    <lineage>
        <taxon>Bacteria</taxon>
        <taxon>Pseudomonadati</taxon>
        <taxon>Thermodesulfobacteriota</taxon>
        <taxon>Thermodesulfobacteria</taxon>
        <taxon>Thermodesulfobacteriales</taxon>
        <taxon>Thermodesulfatatoraceae</taxon>
        <taxon>Thermodesulfatator</taxon>
    </lineage>
</organism>
<sequence>MKDSVNSAFKTALLIIKLIIPFYILADILIYFDILPKISFIFKPITFIMGLSPEVSLSVAAGILFNLYAAIAFAAPLGLTPYEWTILGLFLGITHSLPIENTIMKQLGISHIYSTILRLLTGILAILIIRILPLNIEGHTVKKTIELSNYQSFGDMIIASLTKASALAVKIIILVTVIIFVMDIIKKIILKKKSFSMSFSIFTGIFLGITYGAGILLKEKEKLNPQQLLFIGTFLMIAHALIEDPALFIIFGANPWILIGLRIILAIIVSYGAVQFYTR</sequence>